<protein>
    <submittedName>
        <fullName evidence="3">Esterase</fullName>
    </submittedName>
</protein>
<dbReference type="InterPro" id="IPR029058">
    <property type="entry name" value="AB_hydrolase_fold"/>
</dbReference>
<dbReference type="InterPro" id="IPR013094">
    <property type="entry name" value="AB_hydrolase_3"/>
</dbReference>
<dbReference type="GO" id="GO:0016787">
    <property type="term" value="F:hydrolase activity"/>
    <property type="evidence" value="ECO:0007669"/>
    <property type="project" value="UniProtKB-KW"/>
</dbReference>
<evidence type="ECO:0000313" key="3">
    <source>
        <dbReference type="EMBL" id="PHV65768.1"/>
    </source>
</evidence>
<comment type="caution">
    <text evidence="3">The sequence shown here is derived from an EMBL/GenBank/DDBJ whole genome shotgun (WGS) entry which is preliminary data.</text>
</comment>
<organism evidence="3 4">
    <name type="scientific">Williamsia marianensis</name>
    <dbReference type="NCBI Taxonomy" id="85044"/>
    <lineage>
        <taxon>Bacteria</taxon>
        <taxon>Bacillati</taxon>
        <taxon>Actinomycetota</taxon>
        <taxon>Actinomycetes</taxon>
        <taxon>Mycobacteriales</taxon>
        <taxon>Nocardiaceae</taxon>
        <taxon>Williamsia</taxon>
    </lineage>
</organism>
<accession>A0A2G3PIY5</accession>
<dbReference type="InterPro" id="IPR050300">
    <property type="entry name" value="GDXG_lipolytic_enzyme"/>
</dbReference>
<dbReference type="EMBL" id="PEBD01000010">
    <property type="protein sequence ID" value="PHV65768.1"/>
    <property type="molecule type" value="Genomic_DNA"/>
</dbReference>
<dbReference type="PANTHER" id="PTHR48081">
    <property type="entry name" value="AB HYDROLASE SUPERFAMILY PROTEIN C4A8.06C"/>
    <property type="match status" value="1"/>
</dbReference>
<sequence length="293" mass="32418">MSIQMKALSTMLRLNGLSLTSTAERARRQIYRPKKVVSPPESMYTSHIVKRRSIGGFRSYSVTPRRIRPQTTVLYFYGGAYVSEISAQHWAFIAQLADAGMRVEVPMYGLAPRYDHRDALPFITAVYQRLVTEHPGSPIALVGDSAGGGLALLMAQTARDLNLRPPGRLILISPWLDLSLSNPDIARVERHDPWLNRSTLDMAARVWAPDKPLTHPEVSPMYGDLGGLAPTTVHIGTHDMLYPDALRFHEQASAAGSDVELNTCPSGLHIYPLTPTPEGRAATRLIIETLQFV</sequence>
<dbReference type="RefSeq" id="WP_099384089.1">
    <property type="nucleotide sequence ID" value="NZ_PEBD01000010.1"/>
</dbReference>
<dbReference type="Gene3D" id="3.40.50.1820">
    <property type="entry name" value="alpha/beta hydrolase"/>
    <property type="match status" value="1"/>
</dbReference>
<proteinExistence type="predicted"/>
<feature type="domain" description="Alpha/beta hydrolase fold-3" evidence="2">
    <location>
        <begin position="73"/>
        <end position="271"/>
    </location>
</feature>
<dbReference type="SUPFAM" id="SSF53474">
    <property type="entry name" value="alpha/beta-Hydrolases"/>
    <property type="match status" value="1"/>
</dbReference>
<gene>
    <name evidence="3" type="ORF">CSW57_18830</name>
</gene>
<dbReference type="Pfam" id="PF07859">
    <property type="entry name" value="Abhydrolase_3"/>
    <property type="match status" value="1"/>
</dbReference>
<name>A0A2G3PIY5_WILMA</name>
<reference evidence="3 4" key="1">
    <citation type="submission" date="2017-10" db="EMBL/GenBank/DDBJ databases">
        <title>The draft genome sequence of Williamsia sp. BULT 1.1 isolated from the semi-arid grassland soils from South Africa.</title>
        <authorList>
            <person name="Kabwe M.H."/>
            <person name="Govender N."/>
            <person name="Mutseka Lunga P."/>
            <person name="Vikram S."/>
            <person name="Makhalanyane T.P."/>
        </authorList>
    </citation>
    <scope>NUCLEOTIDE SEQUENCE [LARGE SCALE GENOMIC DNA]</scope>
    <source>
        <strain evidence="3 4">BULT 1.1</strain>
    </source>
</reference>
<evidence type="ECO:0000313" key="4">
    <source>
        <dbReference type="Proteomes" id="UP000225108"/>
    </source>
</evidence>
<dbReference type="PANTHER" id="PTHR48081:SF8">
    <property type="entry name" value="ALPHA_BETA HYDROLASE FOLD-3 DOMAIN-CONTAINING PROTEIN-RELATED"/>
    <property type="match status" value="1"/>
</dbReference>
<dbReference type="Proteomes" id="UP000225108">
    <property type="component" value="Unassembled WGS sequence"/>
</dbReference>
<evidence type="ECO:0000256" key="1">
    <source>
        <dbReference type="ARBA" id="ARBA00022801"/>
    </source>
</evidence>
<evidence type="ECO:0000259" key="2">
    <source>
        <dbReference type="Pfam" id="PF07859"/>
    </source>
</evidence>
<keyword evidence="1" id="KW-0378">Hydrolase</keyword>
<dbReference type="AlphaFoldDB" id="A0A2G3PIY5"/>